<dbReference type="EMBL" id="CAJNOQ010018024">
    <property type="protein sequence ID" value="CAF1415595.1"/>
    <property type="molecule type" value="Genomic_DNA"/>
</dbReference>
<dbReference type="Proteomes" id="UP000681722">
    <property type="component" value="Unassembled WGS sequence"/>
</dbReference>
<keyword evidence="6" id="KW-1185">Reference proteome</keyword>
<reference evidence="3" key="1">
    <citation type="submission" date="2021-02" db="EMBL/GenBank/DDBJ databases">
        <authorList>
            <person name="Nowell W R."/>
        </authorList>
    </citation>
    <scope>NUCLEOTIDE SEQUENCE</scope>
</reference>
<protein>
    <submittedName>
        <fullName evidence="3">Uncharacterized protein</fullName>
    </submittedName>
</protein>
<sequence length="233" mass="27914">MFEIEESPFTRFMKEQQQETEKEQEQISQTKRLKRNAVPQQHQQSKTKVEKLAEIQMNVRLKLNYDEIKSFIYNELNQIDNNLEIIDDIRLKTLTLFQIFTLILTSKPVDMSQSIERTIYRPNFYIKINDAFGPFNFNYLLDLFDIDYSPRQEEQQFPYVWQTTYDTKVHVKIWDIKPQYERQNSSTTTTTNTNDNETLLGLLKKICRQNAYDDSTAENLLKCLEGKDRNYFV</sequence>
<feature type="compositionally biased region" description="Basic and acidic residues" evidence="1">
    <location>
        <begin position="12"/>
        <end position="25"/>
    </location>
</feature>
<dbReference type="Proteomes" id="UP000682733">
    <property type="component" value="Unassembled WGS sequence"/>
</dbReference>
<dbReference type="EMBL" id="CAJNOK010004924">
    <property type="protein sequence ID" value="CAF0954506.1"/>
    <property type="molecule type" value="Genomic_DNA"/>
</dbReference>
<dbReference type="Proteomes" id="UP000677228">
    <property type="component" value="Unassembled WGS sequence"/>
</dbReference>
<organism evidence="3 6">
    <name type="scientific">Didymodactylos carnosus</name>
    <dbReference type="NCBI Taxonomy" id="1234261"/>
    <lineage>
        <taxon>Eukaryota</taxon>
        <taxon>Metazoa</taxon>
        <taxon>Spiralia</taxon>
        <taxon>Gnathifera</taxon>
        <taxon>Rotifera</taxon>
        <taxon>Eurotatoria</taxon>
        <taxon>Bdelloidea</taxon>
        <taxon>Philodinida</taxon>
        <taxon>Philodinidae</taxon>
        <taxon>Didymodactylos</taxon>
    </lineage>
</organism>
<evidence type="ECO:0000313" key="2">
    <source>
        <dbReference type="EMBL" id="CAF0954506.1"/>
    </source>
</evidence>
<proteinExistence type="predicted"/>
<evidence type="ECO:0000313" key="4">
    <source>
        <dbReference type="EMBL" id="CAF3727732.1"/>
    </source>
</evidence>
<feature type="region of interest" description="Disordered" evidence="1">
    <location>
        <begin position="1"/>
        <end position="44"/>
    </location>
</feature>
<evidence type="ECO:0000313" key="5">
    <source>
        <dbReference type="EMBL" id="CAF4301672.1"/>
    </source>
</evidence>
<dbReference type="EMBL" id="CAJOBC010083447">
    <property type="protein sequence ID" value="CAF4301672.1"/>
    <property type="molecule type" value="Genomic_DNA"/>
</dbReference>
<dbReference type="EMBL" id="CAJOBA010004920">
    <property type="protein sequence ID" value="CAF3727732.1"/>
    <property type="molecule type" value="Genomic_DNA"/>
</dbReference>
<dbReference type="Proteomes" id="UP000663829">
    <property type="component" value="Unassembled WGS sequence"/>
</dbReference>
<evidence type="ECO:0000313" key="6">
    <source>
        <dbReference type="Proteomes" id="UP000663829"/>
    </source>
</evidence>
<evidence type="ECO:0000256" key="1">
    <source>
        <dbReference type="SAM" id="MobiDB-lite"/>
    </source>
</evidence>
<name>A0A815M1Z2_9BILA</name>
<accession>A0A815M1Z2</accession>
<dbReference type="AlphaFoldDB" id="A0A815M1Z2"/>
<evidence type="ECO:0000313" key="3">
    <source>
        <dbReference type="EMBL" id="CAF1415595.1"/>
    </source>
</evidence>
<dbReference type="OrthoDB" id="10058808at2759"/>
<gene>
    <name evidence="3" type="ORF">GPM918_LOCUS33596</name>
    <name evidence="2" type="ORF">OVA965_LOCUS12315</name>
    <name evidence="5" type="ORF">SRO942_LOCUS34282</name>
    <name evidence="4" type="ORF">TMI583_LOCUS12302</name>
</gene>
<comment type="caution">
    <text evidence="3">The sequence shown here is derived from an EMBL/GenBank/DDBJ whole genome shotgun (WGS) entry which is preliminary data.</text>
</comment>